<dbReference type="InterPro" id="IPR032675">
    <property type="entry name" value="LRR_dom_sf"/>
</dbReference>
<evidence type="ECO:0000256" key="3">
    <source>
        <dbReference type="ARBA" id="ARBA00022614"/>
    </source>
</evidence>
<evidence type="ECO:0000259" key="13">
    <source>
        <dbReference type="SMART" id="SM00446"/>
    </source>
</evidence>
<feature type="region of interest" description="Disordered" evidence="12">
    <location>
        <begin position="248"/>
        <end position="311"/>
    </location>
</feature>
<dbReference type="Gene3D" id="3.80.10.10">
    <property type="entry name" value="Ribonuclease Inhibitor"/>
    <property type="match status" value="1"/>
</dbReference>
<organism evidence="14">
    <name type="scientific">Macaca mulatta</name>
    <name type="common">Rhesus macaque</name>
    <dbReference type="NCBI Taxonomy" id="9544"/>
    <lineage>
        <taxon>Eukaryota</taxon>
        <taxon>Metazoa</taxon>
        <taxon>Chordata</taxon>
        <taxon>Craniata</taxon>
        <taxon>Vertebrata</taxon>
        <taxon>Euteleostomi</taxon>
        <taxon>Mammalia</taxon>
        <taxon>Eutheria</taxon>
        <taxon>Euarchontoglires</taxon>
        <taxon>Primates</taxon>
        <taxon>Haplorrhini</taxon>
        <taxon>Catarrhini</taxon>
        <taxon>Cercopithecidae</taxon>
        <taxon>Cercopithecinae</taxon>
        <taxon>Macaca</taxon>
    </lineage>
</organism>
<sequence>AELQSLSIPGTYQEKITHLGHSLMSLTGLKSLDLSRNSLVSLEGIQYLTALESLNLYYNCISSLAEVFRLHALTELVDVDFRLNPVVKVEPDYRLFVVHLLPKLRQLDDRPVRESERKASRLHFASEDSLDSKESVPASLKEGRPCRPRAKCTEALAKQSLVMDADDEAVLNLIAECEWDLGRPPGSTSSSQKEREADSRGSQESRHLLSPQLVQYQCGDSGKQGHETRRSSCRGCCLEKTPWSRPRGEFLPPYGAELEASRPPGPHMYFTPDPDSVDTEDSASSQKLDLSAEMVPGSLPAPGKCRKRRMPGGRFQAFSDQEGLGCLERTHGSSVAEESLSRQNSSGSRSGRTLSQPEASETEEQRSRGMTDTREPSPGSRSALPGKKTTLQAALLETLLDLVDRSWGGCRSLHSNEAFLTQARHILSSVEEFTAAQDGSATVGADVSSLALESKSLQSRLAEQQQRHAREMSEATAELQRTRQELDDLRQHLDKSLEENSSLKSLLLSMKKEVKSADTAATLNLQIAGLQTSVKRLCGEIVELKQHLEHYDKIQELTQMLQESHSSLVSTNEHLLQELSQVRAQHRAEVEQMHWSYQELKKTMALFPHSSTSQGGCQAC</sequence>
<dbReference type="PANTHER" id="PTHR23311">
    <property type="entry name" value="HEAT SHOCK REGULATED 2"/>
    <property type="match status" value="1"/>
</dbReference>
<keyword evidence="2" id="KW-0963">Cytoplasm</keyword>
<dbReference type="Proteomes" id="UP000013456">
    <property type="component" value="Chromosome 6"/>
</dbReference>
<dbReference type="SMART" id="SM00369">
    <property type="entry name" value="LRR_TYP"/>
    <property type="match status" value="2"/>
</dbReference>
<comment type="similarity">
    <text evidence="8">Belongs to the CEP72 family.</text>
</comment>
<feature type="domain" description="U2A'/phosphoprotein 32 family A C-terminal" evidence="13">
    <location>
        <begin position="90"/>
        <end position="108"/>
    </location>
</feature>
<feature type="non-terminal residue" evidence="14">
    <location>
        <position position="620"/>
    </location>
</feature>
<comment type="subunit">
    <text evidence="9">Interacts with KIZ, PCM1 and CDK5RAP2.</text>
</comment>
<dbReference type="SMART" id="SM00446">
    <property type="entry name" value="LRRcap"/>
    <property type="match status" value="1"/>
</dbReference>
<evidence type="ECO:0000313" key="14">
    <source>
        <dbReference type="EMBL" id="EHH26366.1"/>
    </source>
</evidence>
<dbReference type="InterPro" id="IPR001611">
    <property type="entry name" value="Leu-rich_rpt"/>
</dbReference>
<evidence type="ECO:0000256" key="10">
    <source>
        <dbReference type="ARBA" id="ARBA00070210"/>
    </source>
</evidence>
<evidence type="ECO:0000256" key="8">
    <source>
        <dbReference type="ARBA" id="ARBA00061023"/>
    </source>
</evidence>
<feature type="compositionally biased region" description="Basic and acidic residues" evidence="12">
    <location>
        <begin position="363"/>
        <end position="375"/>
    </location>
</feature>
<gene>
    <name evidence="14" type="ORF">EGK_16318</name>
</gene>
<name>G7MU44_MACMU</name>
<dbReference type="GO" id="GO:0034451">
    <property type="term" value="C:centriolar satellite"/>
    <property type="evidence" value="ECO:0007669"/>
    <property type="project" value="UniProtKB-ARBA"/>
</dbReference>
<evidence type="ECO:0000256" key="7">
    <source>
        <dbReference type="ARBA" id="ARBA00059385"/>
    </source>
</evidence>
<evidence type="ECO:0000256" key="2">
    <source>
        <dbReference type="ARBA" id="ARBA00022490"/>
    </source>
</evidence>
<dbReference type="PROSITE" id="PS51450">
    <property type="entry name" value="LRR"/>
    <property type="match status" value="2"/>
</dbReference>
<dbReference type="InterPro" id="IPR003591">
    <property type="entry name" value="Leu-rich_rpt_typical-subtyp"/>
</dbReference>
<evidence type="ECO:0000256" key="1">
    <source>
        <dbReference type="ARBA" id="ARBA00004300"/>
    </source>
</evidence>
<evidence type="ECO:0000256" key="6">
    <source>
        <dbReference type="ARBA" id="ARBA00023212"/>
    </source>
</evidence>
<reference evidence="14" key="1">
    <citation type="journal article" date="2011" name="Nat. Biotechnol.">
        <title>Genome sequencing and comparison of two nonhuman primate animal models, the cynomolgus and Chinese rhesus macaques.</title>
        <authorList>
            <person name="Yan G."/>
            <person name="Zhang G."/>
            <person name="Fang X."/>
            <person name="Zhang Y."/>
            <person name="Li C."/>
            <person name="Ling F."/>
            <person name="Cooper D.N."/>
            <person name="Li Q."/>
            <person name="Li Y."/>
            <person name="van Gool A.J."/>
            <person name="Du H."/>
            <person name="Chen J."/>
            <person name="Chen R."/>
            <person name="Zhang P."/>
            <person name="Huang Z."/>
            <person name="Thompson J.R."/>
            <person name="Meng Y."/>
            <person name="Bai Y."/>
            <person name="Wang J."/>
            <person name="Zhuo M."/>
            <person name="Wang T."/>
            <person name="Huang Y."/>
            <person name="Wei L."/>
            <person name="Li J."/>
            <person name="Wang Z."/>
            <person name="Hu H."/>
            <person name="Yang P."/>
            <person name="Le L."/>
            <person name="Stenson P.D."/>
            <person name="Li B."/>
            <person name="Liu X."/>
            <person name="Ball E.V."/>
            <person name="An N."/>
            <person name="Huang Q."/>
            <person name="Zhang Y."/>
            <person name="Fan W."/>
            <person name="Zhang X."/>
            <person name="Li Y."/>
            <person name="Wang W."/>
            <person name="Katze M.G."/>
            <person name="Su B."/>
            <person name="Nielsen R."/>
            <person name="Yang H."/>
            <person name="Wang J."/>
            <person name="Wang X."/>
            <person name="Wang J."/>
        </authorList>
    </citation>
    <scope>NUCLEOTIDE SEQUENCE [LARGE SCALE GENOMIC DNA]</scope>
    <source>
        <strain evidence="14">CR-5</strain>
    </source>
</reference>
<feature type="compositionally biased region" description="Basic and acidic residues" evidence="12">
    <location>
        <begin position="192"/>
        <end position="207"/>
    </location>
</feature>
<dbReference type="FunFam" id="3.80.10.10:FF:000489">
    <property type="entry name" value="Centrosomal protein of 72 kDa"/>
    <property type="match status" value="1"/>
</dbReference>
<dbReference type="Gene3D" id="1.10.287.1490">
    <property type="match status" value="1"/>
</dbReference>
<evidence type="ECO:0000256" key="11">
    <source>
        <dbReference type="SAM" id="Coils"/>
    </source>
</evidence>
<proteinExistence type="inferred from homology"/>
<dbReference type="SUPFAM" id="SSF52058">
    <property type="entry name" value="L domain-like"/>
    <property type="match status" value="1"/>
</dbReference>
<feature type="region of interest" description="Disordered" evidence="12">
    <location>
        <begin position="123"/>
        <end position="146"/>
    </location>
</feature>
<dbReference type="PANTHER" id="PTHR23311:SF7">
    <property type="entry name" value="CENTROSOMAL PROTEIN OF 72 KDA"/>
    <property type="match status" value="1"/>
</dbReference>
<dbReference type="EMBL" id="CM001258">
    <property type="protein sequence ID" value="EHH26366.1"/>
    <property type="molecule type" value="Genomic_DNA"/>
</dbReference>
<dbReference type="AlphaFoldDB" id="G7MU44"/>
<keyword evidence="4" id="KW-0677">Repeat</keyword>
<feature type="compositionally biased region" description="Basic and acidic residues" evidence="12">
    <location>
        <begin position="123"/>
        <end position="134"/>
    </location>
</feature>
<evidence type="ECO:0000256" key="4">
    <source>
        <dbReference type="ARBA" id="ARBA00022737"/>
    </source>
</evidence>
<dbReference type="InterPro" id="IPR003603">
    <property type="entry name" value="U2A'_phosphoprotein32A_C"/>
</dbReference>
<protein>
    <recommendedName>
        <fullName evidence="10">Centrosomal protein of 72 kDa</fullName>
    </recommendedName>
</protein>
<feature type="region of interest" description="Disordered" evidence="12">
    <location>
        <begin position="331"/>
        <end position="387"/>
    </location>
</feature>
<comment type="function">
    <text evidence="7">Involved in the recruitment of key centrosomal proteins to the centrosome. Provides centrosomal microtubule-nucleation activity on the gamma-tubulin ring complexes (gamma-TuRCs) and has critical roles in forming a focused bipolar spindle, which is needed for proper tension generation between sister chromatids. Required for localization of KIZ, AKAP9 and gamma-tubulin ring complexes (gamma-TuRCs). Involved in centriole duplication. Required for CDK5RAP22, CEP152, WDR62 and CEP63 centrosomal localization and promotes the centrosomal localization of CDK2.</text>
</comment>
<feature type="region of interest" description="Disordered" evidence="12">
    <location>
        <begin position="182"/>
        <end position="211"/>
    </location>
</feature>
<keyword evidence="5 11" id="KW-0175">Coiled coil</keyword>
<evidence type="ECO:0000256" key="9">
    <source>
        <dbReference type="ARBA" id="ARBA00064594"/>
    </source>
</evidence>
<feature type="non-terminal residue" evidence="14">
    <location>
        <position position="1"/>
    </location>
</feature>
<feature type="compositionally biased region" description="Low complexity" evidence="12">
    <location>
        <begin position="341"/>
        <end position="352"/>
    </location>
</feature>
<accession>G7MU44</accession>
<comment type="subcellular location">
    <subcellularLocation>
        <location evidence="1">Cytoplasm</location>
        <location evidence="1">Cytoskeleton</location>
        <location evidence="1">Microtubule organizing center</location>
        <location evidence="1">Centrosome</location>
    </subcellularLocation>
</comment>
<keyword evidence="3" id="KW-0433">Leucine-rich repeat</keyword>
<feature type="coiled-coil region" evidence="11">
    <location>
        <begin position="447"/>
        <end position="506"/>
    </location>
</feature>
<dbReference type="Pfam" id="PF14580">
    <property type="entry name" value="LRR_9"/>
    <property type="match status" value="1"/>
</dbReference>
<evidence type="ECO:0000256" key="5">
    <source>
        <dbReference type="ARBA" id="ARBA00023054"/>
    </source>
</evidence>
<keyword evidence="6" id="KW-0206">Cytoskeleton</keyword>
<evidence type="ECO:0000256" key="12">
    <source>
        <dbReference type="SAM" id="MobiDB-lite"/>
    </source>
</evidence>
<dbReference type="InterPro" id="IPR055320">
    <property type="entry name" value="CEP72-like"/>
</dbReference>